<proteinExistence type="predicted"/>
<dbReference type="PANTHER" id="PTHR43031">
    <property type="entry name" value="FAD-DEPENDENT OXIDOREDUCTASE"/>
    <property type="match status" value="1"/>
</dbReference>
<dbReference type="SMART" id="SM00450">
    <property type="entry name" value="RHOD"/>
    <property type="match status" value="1"/>
</dbReference>
<name>A0A2N5E093_9GAMM</name>
<evidence type="ECO:0000256" key="1">
    <source>
        <dbReference type="SAM" id="Phobius"/>
    </source>
</evidence>
<reference evidence="3 4" key="1">
    <citation type="submission" date="2017-12" db="EMBL/GenBank/DDBJ databases">
        <title>Characterization of six clinical isolates of Enterochimera gen. nov., a novel genus of the Yersiniaciae family and the three species Enterochimera arupensis sp. nov., Enterochimera coloradensis sp. nov, and Enterochimera californica sp. nov.</title>
        <authorList>
            <person name="Rossi A."/>
            <person name="Fisher M."/>
        </authorList>
    </citation>
    <scope>NUCLEOTIDE SEQUENCE [LARGE SCALE GENOMIC DNA]</scope>
    <source>
        <strain evidence="4">2015-Iso6</strain>
    </source>
</reference>
<dbReference type="SUPFAM" id="SSF52821">
    <property type="entry name" value="Rhodanese/Cell cycle control phosphatase"/>
    <property type="match status" value="1"/>
</dbReference>
<dbReference type="OrthoDB" id="9808735at2"/>
<dbReference type="AlphaFoldDB" id="A0A2N5E093"/>
<keyword evidence="1" id="KW-0472">Membrane</keyword>
<evidence type="ECO:0000259" key="2">
    <source>
        <dbReference type="PROSITE" id="PS50206"/>
    </source>
</evidence>
<feature type="transmembrane region" description="Helical" evidence="1">
    <location>
        <begin position="12"/>
        <end position="30"/>
    </location>
</feature>
<dbReference type="InterPro" id="IPR036873">
    <property type="entry name" value="Rhodanese-like_dom_sf"/>
</dbReference>
<sequence length="143" mass="15532">MQDIMEFVRDHLVLSLAWVALLIAVIVTTFKSRFSKVREITRGEATRLINKEDAVVVDTRPRDDFRKGHIANSMNVVAADIKNNNIGELAKHKAQPVIVVCANGTSARASAEALSAAGFEHVSVLKEGIAGWSGENLPLARGK</sequence>
<organism evidence="3 4">
    <name type="scientific">Chimaeribacter californicus</name>
    <dbReference type="NCBI Taxonomy" id="2060067"/>
    <lineage>
        <taxon>Bacteria</taxon>
        <taxon>Pseudomonadati</taxon>
        <taxon>Pseudomonadota</taxon>
        <taxon>Gammaproteobacteria</taxon>
        <taxon>Enterobacterales</taxon>
        <taxon>Yersiniaceae</taxon>
        <taxon>Chimaeribacter</taxon>
    </lineage>
</organism>
<dbReference type="PANTHER" id="PTHR43031:SF18">
    <property type="entry name" value="RHODANESE-RELATED SULFURTRANSFERASES"/>
    <property type="match status" value="1"/>
</dbReference>
<comment type="caution">
    <text evidence="3">The sequence shown here is derived from an EMBL/GenBank/DDBJ whole genome shotgun (WGS) entry which is preliminary data.</text>
</comment>
<evidence type="ECO:0000313" key="4">
    <source>
        <dbReference type="Proteomes" id="UP000234240"/>
    </source>
</evidence>
<keyword evidence="4" id="KW-1185">Reference proteome</keyword>
<dbReference type="EMBL" id="PJZF01000016">
    <property type="protein sequence ID" value="PLR33646.1"/>
    <property type="molecule type" value="Genomic_DNA"/>
</dbReference>
<dbReference type="InterPro" id="IPR050229">
    <property type="entry name" value="GlpE_sulfurtransferase"/>
</dbReference>
<dbReference type="RefSeq" id="WP_101817494.1">
    <property type="nucleotide sequence ID" value="NZ_PJZF01000016.1"/>
</dbReference>
<protein>
    <submittedName>
        <fullName evidence="3">Rhodanese-like domain-containing protein</fullName>
    </submittedName>
</protein>
<dbReference type="InterPro" id="IPR001763">
    <property type="entry name" value="Rhodanese-like_dom"/>
</dbReference>
<dbReference type="PROSITE" id="PS50206">
    <property type="entry name" value="RHODANESE_3"/>
    <property type="match status" value="1"/>
</dbReference>
<accession>A0A2N5E093</accession>
<evidence type="ECO:0000313" key="3">
    <source>
        <dbReference type="EMBL" id="PLR33646.1"/>
    </source>
</evidence>
<gene>
    <name evidence="3" type="ORF">CYR55_16685</name>
</gene>
<dbReference type="CDD" id="cd00158">
    <property type="entry name" value="RHOD"/>
    <property type="match status" value="1"/>
</dbReference>
<keyword evidence="1" id="KW-0812">Transmembrane</keyword>
<dbReference type="Pfam" id="PF00581">
    <property type="entry name" value="Rhodanese"/>
    <property type="match status" value="1"/>
</dbReference>
<feature type="domain" description="Rhodanese" evidence="2">
    <location>
        <begin position="50"/>
        <end position="141"/>
    </location>
</feature>
<keyword evidence="1" id="KW-1133">Transmembrane helix</keyword>
<dbReference type="Gene3D" id="3.40.250.10">
    <property type="entry name" value="Rhodanese-like domain"/>
    <property type="match status" value="1"/>
</dbReference>
<dbReference type="Proteomes" id="UP000234240">
    <property type="component" value="Unassembled WGS sequence"/>
</dbReference>